<feature type="active site" description="Proton donor/acceptor" evidence="10">
    <location>
        <position position="267"/>
    </location>
</feature>
<gene>
    <name evidence="11" type="ORF">F7Q92_01415</name>
</gene>
<keyword evidence="9" id="KW-0862">Zinc</keyword>
<dbReference type="PIRSF" id="PIRSF006615">
    <property type="entry name" value="Zn_crbxpep_Taq"/>
    <property type="match status" value="1"/>
</dbReference>
<name>A0A643FGU7_IDEDE</name>
<organism evidence="11 12">
    <name type="scientific">Ideonella dechloratans</name>
    <dbReference type="NCBI Taxonomy" id="36863"/>
    <lineage>
        <taxon>Bacteria</taxon>
        <taxon>Pseudomonadati</taxon>
        <taxon>Pseudomonadota</taxon>
        <taxon>Betaproteobacteria</taxon>
        <taxon>Burkholderiales</taxon>
        <taxon>Sphaerotilaceae</taxon>
        <taxon>Ideonella</taxon>
    </lineage>
</organism>
<evidence type="ECO:0000256" key="2">
    <source>
        <dbReference type="ARBA" id="ARBA00022670"/>
    </source>
</evidence>
<dbReference type="SUPFAM" id="SSF55486">
    <property type="entry name" value="Metalloproteases ('zincins'), catalytic domain"/>
    <property type="match status" value="1"/>
</dbReference>
<feature type="binding site" evidence="9">
    <location>
        <position position="266"/>
    </location>
    <ligand>
        <name>Zn(2+)</name>
        <dbReference type="ChEBI" id="CHEBI:29105"/>
        <note>catalytic</note>
    </ligand>
</feature>
<evidence type="ECO:0000256" key="8">
    <source>
        <dbReference type="PIRNR" id="PIRNR006615"/>
    </source>
</evidence>
<comment type="caution">
    <text evidence="11">The sequence shown here is derived from an EMBL/GenBank/DDBJ whole genome shotgun (WGS) entry which is preliminary data.</text>
</comment>
<proteinExistence type="inferred from homology"/>
<reference evidence="11 12" key="1">
    <citation type="submission" date="2019-09" db="EMBL/GenBank/DDBJ databases">
        <title>Draft genome sequences of 48 bacterial type strains from the CCUG.</title>
        <authorList>
            <person name="Tunovic T."/>
            <person name="Pineiro-Iglesias B."/>
            <person name="Unosson C."/>
            <person name="Inganas E."/>
            <person name="Ohlen M."/>
            <person name="Cardew S."/>
            <person name="Jensie-Markopoulos S."/>
            <person name="Salva-Serra F."/>
            <person name="Jaen-Luchoro D."/>
            <person name="Karlsson R."/>
            <person name="Svensson-Stadler L."/>
            <person name="Chun J."/>
            <person name="Moore E."/>
        </authorList>
    </citation>
    <scope>NUCLEOTIDE SEQUENCE [LARGE SCALE GENOMIC DNA]</scope>
    <source>
        <strain evidence="11 12">CCUG 30977</strain>
    </source>
</reference>
<evidence type="ECO:0000256" key="4">
    <source>
        <dbReference type="ARBA" id="ARBA00022801"/>
    </source>
</evidence>
<feature type="binding site" evidence="9">
    <location>
        <position position="296"/>
    </location>
    <ligand>
        <name>Zn(2+)</name>
        <dbReference type="ChEBI" id="CHEBI:29105"/>
        <note>catalytic</note>
    </ligand>
</feature>
<dbReference type="PANTHER" id="PTHR34217:SF1">
    <property type="entry name" value="CARBOXYPEPTIDASE 1"/>
    <property type="match status" value="1"/>
</dbReference>
<dbReference type="PANTHER" id="PTHR34217">
    <property type="entry name" value="METAL-DEPENDENT CARBOXYPEPTIDASE"/>
    <property type="match status" value="1"/>
</dbReference>
<evidence type="ECO:0000256" key="5">
    <source>
        <dbReference type="ARBA" id="ARBA00023049"/>
    </source>
</evidence>
<dbReference type="AlphaFoldDB" id="A0A643FGU7"/>
<evidence type="ECO:0000256" key="9">
    <source>
        <dbReference type="PIRSR" id="PIRSR006615-1"/>
    </source>
</evidence>
<dbReference type="Pfam" id="PF02074">
    <property type="entry name" value="Peptidase_M32"/>
    <property type="match status" value="1"/>
</dbReference>
<evidence type="ECO:0000313" key="12">
    <source>
        <dbReference type="Proteomes" id="UP000430120"/>
    </source>
</evidence>
<evidence type="ECO:0000256" key="7">
    <source>
        <dbReference type="ARBA" id="ARBA00061580"/>
    </source>
</evidence>
<evidence type="ECO:0000256" key="3">
    <source>
        <dbReference type="ARBA" id="ARBA00022723"/>
    </source>
</evidence>
<dbReference type="GO" id="GO:0006508">
    <property type="term" value="P:proteolysis"/>
    <property type="evidence" value="ECO:0007669"/>
    <property type="project" value="UniProtKB-UniRule"/>
</dbReference>
<dbReference type="Proteomes" id="UP000430120">
    <property type="component" value="Unassembled WGS sequence"/>
</dbReference>
<comment type="cofactor">
    <cofactor evidence="9">
        <name>Zn(2+)</name>
        <dbReference type="ChEBI" id="CHEBI:29105"/>
    </cofactor>
    <text evidence="9">Binds 1 zinc ion per subunit.</text>
</comment>
<dbReference type="EMBL" id="VZPB01000002">
    <property type="protein sequence ID" value="KAB0585176.1"/>
    <property type="molecule type" value="Genomic_DNA"/>
</dbReference>
<dbReference type="GO" id="GO:0004181">
    <property type="term" value="F:metallocarboxypeptidase activity"/>
    <property type="evidence" value="ECO:0007669"/>
    <property type="project" value="UniProtKB-UniRule"/>
</dbReference>
<dbReference type="EC" id="3.4.17.19" evidence="8"/>
<keyword evidence="3 8" id="KW-0479">Metal-binding</keyword>
<dbReference type="FunFam" id="1.10.1370.30:FF:000003">
    <property type="entry name" value="Thermostable carboxypeptidase 1"/>
    <property type="match status" value="1"/>
</dbReference>
<keyword evidence="5 8" id="KW-0482">Metalloprotease</keyword>
<dbReference type="GO" id="GO:0008270">
    <property type="term" value="F:zinc ion binding"/>
    <property type="evidence" value="ECO:0007669"/>
    <property type="project" value="UniProtKB-ARBA"/>
</dbReference>
<evidence type="ECO:0000256" key="1">
    <source>
        <dbReference type="ARBA" id="ARBA00022645"/>
    </source>
</evidence>
<dbReference type="Gene3D" id="1.10.1370.30">
    <property type="match status" value="1"/>
</dbReference>
<accession>A0A643FGU7</accession>
<dbReference type="InterPro" id="IPR001333">
    <property type="entry name" value="Peptidase_M32_Taq"/>
</dbReference>
<dbReference type="RefSeq" id="WP_151122159.1">
    <property type="nucleotide sequence ID" value="NZ_CP088081.1"/>
</dbReference>
<keyword evidence="1 8" id="KW-0121">Carboxypeptidase</keyword>
<protein>
    <recommendedName>
        <fullName evidence="8">Metal-dependent carboxypeptidase</fullName>
        <ecNumber evidence="8">3.4.17.19</ecNumber>
    </recommendedName>
</protein>
<dbReference type="PROSITE" id="PS52034">
    <property type="entry name" value="PEPTIDASE_M32"/>
    <property type="match status" value="1"/>
</dbReference>
<comment type="similarity">
    <text evidence="7 8">Belongs to the peptidase M32 family.</text>
</comment>
<comment type="catalytic activity">
    <reaction evidence="6 8">
        <text>Release of a C-terminal amino acid with broad specificity, except for -Pro.</text>
        <dbReference type="EC" id="3.4.17.19"/>
    </reaction>
</comment>
<evidence type="ECO:0000256" key="6">
    <source>
        <dbReference type="ARBA" id="ARBA00052755"/>
    </source>
</evidence>
<keyword evidence="4 8" id="KW-0378">Hydrolase</keyword>
<dbReference type="OrthoDB" id="9772308at2"/>
<dbReference type="PRINTS" id="PR00998">
    <property type="entry name" value="CRBOXYPTASET"/>
</dbReference>
<evidence type="ECO:0000313" key="11">
    <source>
        <dbReference type="EMBL" id="KAB0585176.1"/>
    </source>
</evidence>
<evidence type="ECO:0000256" key="10">
    <source>
        <dbReference type="PIRSR" id="PIRSR006615-2"/>
    </source>
</evidence>
<comment type="function">
    <text evidence="8">Broad specificity carboxypetidase that releases amino acids sequentially from the C-terminus, including neutral, aromatic, polar and basic residues.</text>
</comment>
<keyword evidence="2 8" id="KW-0645">Protease</keyword>
<feature type="binding site" evidence="9">
    <location>
        <position position="270"/>
    </location>
    <ligand>
        <name>Zn(2+)</name>
        <dbReference type="ChEBI" id="CHEBI:29105"/>
        <note>catalytic</note>
    </ligand>
</feature>
<sequence length="498" mass="55835">MSQAHPAYDALTERHARLHRLGHLQSLAHWDQAAFMPPGGNDARTAALTELAGLLHRQRTDAAIGPLLAQAAQEPLDDWARANLREMQRDWQLATALPEALVERRSLAVSRCGQAWRQQRPANDWAGFLENFRPVLAVAREEARLLAERSGLSPYDALLDQYEPGMTRAEVKAVFDEVRQWLPGLIQAAVARQAAQPPLIEARGPFPEEAQRRLSEQVMHLLGFDFNAGRLDVSAHPFTGGVPEDVRMTTRFNEADFLSALMGTVHETGHGRYEQNLPREWLGQPVSLARSMALHESQSLFFEMQLGSHPGFAALLSPMLVQAFGAQPAFEPANLQRLMTRVQPGRIRVEADEVTYPAHILLRFDIEQALIDGTAEAEDIPALWDAGMRDLLGIDTRGNYQDGPMQDVHWPEGLFGYFPCYSLGAMYAAQWFAALRRAMPDVDARIARGELAPVFDWLKQSIWQQGSRWTTRELTERISGEPLNPAHFKAHLEARYLG</sequence>
<dbReference type="CDD" id="cd06460">
    <property type="entry name" value="M32_Taq"/>
    <property type="match status" value="1"/>
</dbReference>
<keyword evidence="12" id="KW-1185">Reference proteome</keyword>